<evidence type="ECO:0000313" key="11">
    <source>
        <dbReference type="Proteomes" id="UP000289411"/>
    </source>
</evidence>
<protein>
    <submittedName>
        <fullName evidence="10">Amino acid ABC transporter ATP-binding protein</fullName>
    </submittedName>
</protein>
<dbReference type="PIRSF" id="PIRSF039085">
    <property type="entry name" value="ABC_ATPase_HisP"/>
    <property type="match status" value="1"/>
</dbReference>
<dbReference type="AlphaFoldDB" id="A0A4Q2RE66"/>
<accession>A0A4Q2RE66</accession>
<dbReference type="PANTHER" id="PTHR43166">
    <property type="entry name" value="AMINO ACID IMPORT ATP-BINDING PROTEIN"/>
    <property type="match status" value="1"/>
</dbReference>
<dbReference type="InterPro" id="IPR030679">
    <property type="entry name" value="ABC_ATPase_HisP-typ"/>
</dbReference>
<reference evidence="10 11" key="1">
    <citation type="submission" date="2018-09" db="EMBL/GenBank/DDBJ databases">
        <authorList>
            <person name="Grouzdev D.S."/>
            <person name="Krutkina M.S."/>
        </authorList>
    </citation>
    <scope>NUCLEOTIDE SEQUENCE [LARGE SCALE GENOMIC DNA]</scope>
    <source>
        <strain evidence="10 11">RmlP001</strain>
    </source>
</reference>
<dbReference type="SUPFAM" id="SSF52540">
    <property type="entry name" value="P-loop containing nucleoside triphosphate hydrolases"/>
    <property type="match status" value="1"/>
</dbReference>
<dbReference type="EMBL" id="QYBC01000010">
    <property type="protein sequence ID" value="RYB04348.1"/>
    <property type="molecule type" value="Genomic_DNA"/>
</dbReference>
<dbReference type="GO" id="GO:0005886">
    <property type="term" value="C:plasma membrane"/>
    <property type="evidence" value="ECO:0007669"/>
    <property type="project" value="UniProtKB-SubCell"/>
</dbReference>
<dbReference type="InterPro" id="IPR050086">
    <property type="entry name" value="MetN_ABC_transporter-like"/>
</dbReference>
<dbReference type="Gene3D" id="3.40.50.300">
    <property type="entry name" value="P-loop containing nucleotide triphosphate hydrolases"/>
    <property type="match status" value="1"/>
</dbReference>
<evidence type="ECO:0000256" key="4">
    <source>
        <dbReference type="ARBA" id="ARBA00022475"/>
    </source>
</evidence>
<evidence type="ECO:0000256" key="7">
    <source>
        <dbReference type="ARBA" id="ARBA00022970"/>
    </source>
</evidence>
<dbReference type="GO" id="GO:0015424">
    <property type="term" value="F:ABC-type amino acid transporter activity"/>
    <property type="evidence" value="ECO:0007669"/>
    <property type="project" value="InterPro"/>
</dbReference>
<dbReference type="InterPro" id="IPR003593">
    <property type="entry name" value="AAA+_ATPase"/>
</dbReference>
<dbReference type="FunFam" id="3.40.50.300:FF:000020">
    <property type="entry name" value="Amino acid ABC transporter ATP-binding component"/>
    <property type="match status" value="1"/>
</dbReference>
<dbReference type="SMART" id="SM00382">
    <property type="entry name" value="AAA"/>
    <property type="match status" value="1"/>
</dbReference>
<reference evidence="10 11" key="2">
    <citation type="submission" date="2019-02" db="EMBL/GenBank/DDBJ databases">
        <title>'Lichenibacterium ramalinii' gen. nov. sp. nov., 'Lichenibacterium minor' gen. nov. sp. nov.</title>
        <authorList>
            <person name="Pankratov T."/>
        </authorList>
    </citation>
    <scope>NUCLEOTIDE SEQUENCE [LARGE SCALE GENOMIC DNA]</scope>
    <source>
        <strain evidence="10 11">RmlP001</strain>
    </source>
</reference>
<evidence type="ECO:0000256" key="1">
    <source>
        <dbReference type="ARBA" id="ARBA00004202"/>
    </source>
</evidence>
<dbReference type="InterPro" id="IPR027417">
    <property type="entry name" value="P-loop_NTPase"/>
</dbReference>
<keyword evidence="7" id="KW-0029">Amino-acid transport</keyword>
<comment type="similarity">
    <text evidence="2">Belongs to the ABC transporter superfamily.</text>
</comment>
<evidence type="ECO:0000256" key="2">
    <source>
        <dbReference type="ARBA" id="ARBA00005417"/>
    </source>
</evidence>
<evidence type="ECO:0000259" key="9">
    <source>
        <dbReference type="PROSITE" id="PS50893"/>
    </source>
</evidence>
<dbReference type="GO" id="GO:0005524">
    <property type="term" value="F:ATP binding"/>
    <property type="evidence" value="ECO:0007669"/>
    <property type="project" value="UniProtKB-KW"/>
</dbReference>
<dbReference type="GO" id="GO:0016887">
    <property type="term" value="F:ATP hydrolysis activity"/>
    <property type="evidence" value="ECO:0007669"/>
    <property type="project" value="InterPro"/>
</dbReference>
<dbReference type="OrthoDB" id="9802264at2"/>
<name>A0A4Q2RE66_9HYPH</name>
<dbReference type="PANTHER" id="PTHR43166:SF9">
    <property type="entry name" value="GLUTAMATE_ASPARTATE IMPORT ATP-BINDING PROTEIN GLTL"/>
    <property type="match status" value="1"/>
</dbReference>
<dbReference type="CDD" id="cd03262">
    <property type="entry name" value="ABC_HisP_GlnQ"/>
    <property type="match status" value="1"/>
</dbReference>
<comment type="caution">
    <text evidence="10">The sequence shown here is derived from an EMBL/GenBank/DDBJ whole genome shotgun (WGS) entry which is preliminary data.</text>
</comment>
<keyword evidence="5" id="KW-0547">Nucleotide-binding</keyword>
<organism evidence="10 11">
    <name type="scientific">Lichenibacterium ramalinae</name>
    <dbReference type="NCBI Taxonomy" id="2316527"/>
    <lineage>
        <taxon>Bacteria</taxon>
        <taxon>Pseudomonadati</taxon>
        <taxon>Pseudomonadota</taxon>
        <taxon>Alphaproteobacteria</taxon>
        <taxon>Hyphomicrobiales</taxon>
        <taxon>Lichenihabitantaceae</taxon>
        <taxon>Lichenibacterium</taxon>
    </lineage>
</organism>
<dbReference type="InterPro" id="IPR017871">
    <property type="entry name" value="ABC_transporter-like_CS"/>
</dbReference>
<dbReference type="Proteomes" id="UP000289411">
    <property type="component" value="Unassembled WGS sequence"/>
</dbReference>
<evidence type="ECO:0000256" key="3">
    <source>
        <dbReference type="ARBA" id="ARBA00022448"/>
    </source>
</evidence>
<gene>
    <name evidence="10" type="ORF">D3272_12905</name>
</gene>
<dbReference type="InterPro" id="IPR003439">
    <property type="entry name" value="ABC_transporter-like_ATP-bd"/>
</dbReference>
<keyword evidence="8" id="KW-0472">Membrane</keyword>
<evidence type="ECO:0000313" key="10">
    <source>
        <dbReference type="EMBL" id="RYB04348.1"/>
    </source>
</evidence>
<evidence type="ECO:0000256" key="5">
    <source>
        <dbReference type="ARBA" id="ARBA00022741"/>
    </source>
</evidence>
<proteinExistence type="inferred from homology"/>
<keyword evidence="11" id="KW-1185">Reference proteome</keyword>
<dbReference type="PROSITE" id="PS50893">
    <property type="entry name" value="ABC_TRANSPORTER_2"/>
    <property type="match status" value="1"/>
</dbReference>
<dbReference type="PROSITE" id="PS00211">
    <property type="entry name" value="ABC_TRANSPORTER_1"/>
    <property type="match status" value="1"/>
</dbReference>
<dbReference type="Pfam" id="PF00005">
    <property type="entry name" value="ABC_tran"/>
    <property type="match status" value="1"/>
</dbReference>
<comment type="subcellular location">
    <subcellularLocation>
        <location evidence="1">Cell membrane</location>
        <topology evidence="1">Peripheral membrane protein</topology>
    </subcellularLocation>
</comment>
<dbReference type="RefSeq" id="WP_129219621.1">
    <property type="nucleotide sequence ID" value="NZ_QYBC01000010.1"/>
</dbReference>
<keyword evidence="3" id="KW-0813">Transport</keyword>
<feature type="domain" description="ABC transporter" evidence="9">
    <location>
        <begin position="21"/>
        <end position="256"/>
    </location>
</feature>
<keyword evidence="6 10" id="KW-0067">ATP-binding</keyword>
<evidence type="ECO:0000256" key="8">
    <source>
        <dbReference type="ARBA" id="ARBA00023136"/>
    </source>
</evidence>
<sequence length="259" mass="27752">MTLHATAPAPAVEPAAAAPAVRFNAVHKSFGTLEVLKGISFAVGRGEVVCLIGRSGSGKSTALRCINGLERITTGSIDVCGHVVSPDGRADLHAVRKRVGIVFQSYNLFPHLTVEQNITLAPRRVKKTAPAEARAIAADVLAKVGLSDKRDSYPEQLSGGQQQRVAIARALAMQPEVMLFDEVTSALDPELTGEVLKVMEDLARGGMTMVLVTHEMAFASRVADKIIFMHQGRVHEAGPRDMLSRPETPELRQFVGTGL</sequence>
<evidence type="ECO:0000256" key="6">
    <source>
        <dbReference type="ARBA" id="ARBA00022840"/>
    </source>
</evidence>
<keyword evidence="4" id="KW-1003">Cell membrane</keyword>